<reference evidence="2 3" key="1">
    <citation type="journal article" date="2018" name="Mol. Plant">
        <title>The genome of Artemisia annua provides insight into the evolution of Asteraceae family and artemisinin biosynthesis.</title>
        <authorList>
            <person name="Shen Q."/>
            <person name="Zhang L."/>
            <person name="Liao Z."/>
            <person name="Wang S."/>
            <person name="Yan T."/>
            <person name="Shi P."/>
            <person name="Liu M."/>
            <person name="Fu X."/>
            <person name="Pan Q."/>
            <person name="Wang Y."/>
            <person name="Lv Z."/>
            <person name="Lu X."/>
            <person name="Zhang F."/>
            <person name="Jiang W."/>
            <person name="Ma Y."/>
            <person name="Chen M."/>
            <person name="Hao X."/>
            <person name="Li L."/>
            <person name="Tang Y."/>
            <person name="Lv G."/>
            <person name="Zhou Y."/>
            <person name="Sun X."/>
            <person name="Brodelius P.E."/>
            <person name="Rose J.K.C."/>
            <person name="Tang K."/>
        </authorList>
    </citation>
    <scope>NUCLEOTIDE SEQUENCE [LARGE SCALE GENOMIC DNA]</scope>
    <source>
        <strain evidence="3">cv. Huhao1</strain>
        <tissue evidence="2">Leaf</tissue>
    </source>
</reference>
<dbReference type="PROSITE" id="PS50181">
    <property type="entry name" value="FBOX"/>
    <property type="match status" value="1"/>
</dbReference>
<organism evidence="2 3">
    <name type="scientific">Artemisia annua</name>
    <name type="common">Sweet wormwood</name>
    <dbReference type="NCBI Taxonomy" id="35608"/>
    <lineage>
        <taxon>Eukaryota</taxon>
        <taxon>Viridiplantae</taxon>
        <taxon>Streptophyta</taxon>
        <taxon>Embryophyta</taxon>
        <taxon>Tracheophyta</taxon>
        <taxon>Spermatophyta</taxon>
        <taxon>Magnoliopsida</taxon>
        <taxon>eudicotyledons</taxon>
        <taxon>Gunneridae</taxon>
        <taxon>Pentapetalae</taxon>
        <taxon>asterids</taxon>
        <taxon>campanulids</taxon>
        <taxon>Asterales</taxon>
        <taxon>Asteraceae</taxon>
        <taxon>Asteroideae</taxon>
        <taxon>Anthemideae</taxon>
        <taxon>Artemisiinae</taxon>
        <taxon>Artemisia</taxon>
    </lineage>
</organism>
<name>A0A2U1Q1W6_ARTAN</name>
<comment type="caution">
    <text evidence="2">The sequence shown here is derived from an EMBL/GenBank/DDBJ whole genome shotgun (WGS) entry which is preliminary data.</text>
</comment>
<dbReference type="PANTHER" id="PTHR31672">
    <property type="entry name" value="BNACNNG10540D PROTEIN"/>
    <property type="match status" value="1"/>
</dbReference>
<evidence type="ECO:0000313" key="2">
    <source>
        <dbReference type="EMBL" id="PWA91952.1"/>
    </source>
</evidence>
<dbReference type="SMART" id="SM00256">
    <property type="entry name" value="FBOX"/>
    <property type="match status" value="1"/>
</dbReference>
<proteinExistence type="predicted"/>
<dbReference type="InterPro" id="IPR050796">
    <property type="entry name" value="SCF_F-box_component"/>
</dbReference>
<dbReference type="NCBIfam" id="TIGR01640">
    <property type="entry name" value="F_box_assoc_1"/>
    <property type="match status" value="1"/>
</dbReference>
<dbReference type="SUPFAM" id="SSF81383">
    <property type="entry name" value="F-box domain"/>
    <property type="match status" value="1"/>
</dbReference>
<dbReference type="Proteomes" id="UP000245207">
    <property type="component" value="Unassembled WGS sequence"/>
</dbReference>
<dbReference type="InterPro" id="IPR017451">
    <property type="entry name" value="F-box-assoc_interact_dom"/>
</dbReference>
<dbReference type="EMBL" id="PKPP01000504">
    <property type="protein sequence ID" value="PWA91952.1"/>
    <property type="molecule type" value="Genomic_DNA"/>
</dbReference>
<dbReference type="AlphaFoldDB" id="A0A2U1Q1W6"/>
<keyword evidence="3" id="KW-1185">Reference proteome</keyword>
<evidence type="ECO:0000259" key="1">
    <source>
        <dbReference type="PROSITE" id="PS50181"/>
    </source>
</evidence>
<dbReference type="InterPro" id="IPR036047">
    <property type="entry name" value="F-box-like_dom_sf"/>
</dbReference>
<evidence type="ECO:0000313" key="3">
    <source>
        <dbReference type="Proteomes" id="UP000245207"/>
    </source>
</evidence>
<dbReference type="Pfam" id="PF00646">
    <property type="entry name" value="F-box"/>
    <property type="match status" value="1"/>
</dbReference>
<accession>A0A2U1Q1W6</accession>
<dbReference type="PANTHER" id="PTHR31672:SF13">
    <property type="entry name" value="F-BOX PROTEIN CPR30-LIKE"/>
    <property type="match status" value="1"/>
</dbReference>
<dbReference type="Gene3D" id="1.20.1280.50">
    <property type="match status" value="1"/>
</dbReference>
<gene>
    <name evidence="2" type="ORF">CTI12_AA085300</name>
</gene>
<protein>
    <submittedName>
        <fullName evidence="2">F-box domain-containing protein</fullName>
    </submittedName>
</protein>
<sequence>MWKILLSLFSKLTQRHAKENPIPRLKCSRDIAELPSEPYLQSSLDKVELPSEACLQSSRDNVELPSEPCLQSSRDMAELPPEIIFNILSRVPVKYLVRSRCLSKQFYQYIDDSYLHMIYNKRAAEDPTQIIMISQNHAHPKQVCIQSLHKKNSKQGSIVLSLKKDSLLKLECEKLSRVYAASDMVRGSCNGWLYLSQEYYSQYIGFILVHPLKREYYEVPRVWHSYHEQFTCGLGFDASTNTFKMVCVFYKKTRDLCTMVHVLGTGSWRNMPQVPSYPIEGQAVFAQGCLYWLTEKRDLLMADVRRKIAWFDMSNEKFGLIDSPKRIDDDLIREQLVDLQSEVGYVYHHTFRSIEVWVLKQQEWVMHCQIDQKTPLPLRSIRVVGRLNKDGDILITVGRTITDARQFFVYKVQSGVLDEANIVGMRDGYSRTICMYPTSLNSIRNIYPSIKK</sequence>
<dbReference type="OrthoDB" id="5319261at2759"/>
<dbReference type="InterPro" id="IPR013187">
    <property type="entry name" value="F-box-assoc_dom_typ3"/>
</dbReference>
<feature type="domain" description="F-box" evidence="1">
    <location>
        <begin position="73"/>
        <end position="122"/>
    </location>
</feature>
<dbReference type="Pfam" id="PF08268">
    <property type="entry name" value="FBA_3"/>
    <property type="match status" value="1"/>
</dbReference>
<dbReference type="InterPro" id="IPR001810">
    <property type="entry name" value="F-box_dom"/>
</dbReference>